<dbReference type="AlphaFoldDB" id="A0A8J4CXQ0"/>
<reference evidence="2" key="1">
    <citation type="journal article" date="2021" name="Proc. Natl. Acad. Sci. U.S.A.">
        <title>Three genomes in the algal genus Volvox reveal the fate of a haploid sex-determining region after a transition to homothallism.</title>
        <authorList>
            <person name="Yamamoto K."/>
            <person name="Hamaji T."/>
            <person name="Kawai-Toyooka H."/>
            <person name="Matsuzaki R."/>
            <person name="Takahashi F."/>
            <person name="Nishimura Y."/>
            <person name="Kawachi M."/>
            <person name="Noguchi H."/>
            <person name="Minakuchi Y."/>
            <person name="Umen J.G."/>
            <person name="Toyoda A."/>
            <person name="Nozaki H."/>
        </authorList>
    </citation>
    <scope>NUCLEOTIDE SEQUENCE</scope>
    <source>
        <strain evidence="2">NIES-3786</strain>
    </source>
</reference>
<evidence type="ECO:0000313" key="2">
    <source>
        <dbReference type="EMBL" id="GIL91856.1"/>
    </source>
</evidence>
<gene>
    <name evidence="2" type="ORF">Vretifemale_19444</name>
</gene>
<accession>A0A8J4CXQ0</accession>
<dbReference type="EMBL" id="BNCP01000070">
    <property type="protein sequence ID" value="GIL91856.1"/>
    <property type="molecule type" value="Genomic_DNA"/>
</dbReference>
<evidence type="ECO:0000256" key="1">
    <source>
        <dbReference type="SAM" id="MobiDB-lite"/>
    </source>
</evidence>
<name>A0A8J4CXQ0_9CHLO</name>
<keyword evidence="3" id="KW-1185">Reference proteome</keyword>
<dbReference type="Gene3D" id="2.130.10.10">
    <property type="entry name" value="YVTN repeat-like/Quinoprotein amine dehydrogenase"/>
    <property type="match status" value="1"/>
</dbReference>
<dbReference type="Proteomes" id="UP000747110">
    <property type="component" value="Unassembled WGS sequence"/>
</dbReference>
<dbReference type="SUPFAM" id="SSF82171">
    <property type="entry name" value="DPP6 N-terminal domain-like"/>
    <property type="match status" value="1"/>
</dbReference>
<proteinExistence type="predicted"/>
<feature type="region of interest" description="Disordered" evidence="1">
    <location>
        <begin position="1"/>
        <end position="22"/>
    </location>
</feature>
<organism evidence="2 3">
    <name type="scientific">Volvox reticuliferus</name>
    <dbReference type="NCBI Taxonomy" id="1737510"/>
    <lineage>
        <taxon>Eukaryota</taxon>
        <taxon>Viridiplantae</taxon>
        <taxon>Chlorophyta</taxon>
        <taxon>core chlorophytes</taxon>
        <taxon>Chlorophyceae</taxon>
        <taxon>CS clade</taxon>
        <taxon>Chlamydomonadales</taxon>
        <taxon>Volvocaceae</taxon>
        <taxon>Volvox</taxon>
    </lineage>
</organism>
<protein>
    <submittedName>
        <fullName evidence="2">Uncharacterized protein</fullName>
    </submittedName>
</protein>
<sequence>MGYQGRRSPHHLLREPDSSSTSLTLVTAPTSFSTAPTPSIPGVRTEITEVAVHEEQQPCDIRIAVSGDGARILTHAYEVNTVVCWNTSDMEKVQQYPCDQVICSALSEDGNKAIVVSRPRHPSYFYTISLWDITEHTVKLRSLDGNDGRLDVWDISWPAKMVAAAAREDGILFVWDMESGNLRYMTEFNHGARSCCRFSPCGQFILVGRCAQ</sequence>
<dbReference type="InterPro" id="IPR015943">
    <property type="entry name" value="WD40/YVTN_repeat-like_dom_sf"/>
</dbReference>
<dbReference type="OrthoDB" id="561799at2759"/>
<comment type="caution">
    <text evidence="2">The sequence shown here is derived from an EMBL/GenBank/DDBJ whole genome shotgun (WGS) entry which is preliminary data.</text>
</comment>
<evidence type="ECO:0000313" key="3">
    <source>
        <dbReference type="Proteomes" id="UP000747110"/>
    </source>
</evidence>